<evidence type="ECO:0008006" key="3">
    <source>
        <dbReference type="Google" id="ProtNLM"/>
    </source>
</evidence>
<accession>A0A0E3SDU1</accession>
<sequence length="244" mass="27785">METICSGVIERLRVLNLDCSRKSRLFQIFLILILFSLASDLAAAEAPAEQWNRSFGGDGEDNSRCVEQTSDGRYIVAGTTDSYSKGPDDQSDAWLIKLDKNGDMEWNKTYGETYAEWGFLTKQTSDGGYVLSGYSFPHGYNQSYLVKTDKDGNEIWSKISEEISHEDYLQHVAERTDDGGYIVGDIVEYEIPDYDNYELFIDTDIRLTKYDINGNQQWNNTFGNKNNSEMADLWSYPVRQTPDG</sequence>
<evidence type="ECO:0000313" key="1">
    <source>
        <dbReference type="EMBL" id="AKB78287.1"/>
    </source>
</evidence>
<name>A0A0E3SDU1_9EURY</name>
<dbReference type="Proteomes" id="UP000033101">
    <property type="component" value="Chromosome"/>
</dbReference>
<dbReference type="PATRIC" id="fig|1434110.4.peg.2290"/>
<dbReference type="HOGENOM" id="CLU_099318_0_0_2"/>
<reference evidence="1 2" key="1">
    <citation type="submission" date="2014-07" db="EMBL/GenBank/DDBJ databases">
        <title>Methanogenic archaea and the global carbon cycle.</title>
        <authorList>
            <person name="Henriksen J.R."/>
            <person name="Luke J."/>
            <person name="Reinhart S."/>
            <person name="Benedict M.N."/>
            <person name="Youngblut N.D."/>
            <person name="Metcalf M.E."/>
            <person name="Whitaker R.J."/>
            <person name="Metcalf W.W."/>
        </authorList>
    </citation>
    <scope>NUCLEOTIDE SEQUENCE [LARGE SCALE GENOMIC DNA]</scope>
    <source>
        <strain evidence="1 2">HB-1</strain>
    </source>
</reference>
<dbReference type="AlphaFoldDB" id="A0A0E3SDU1"/>
<protein>
    <recommendedName>
        <fullName evidence="3">Cell surface protein</fullName>
    </recommendedName>
</protein>
<dbReference type="EMBL" id="CP009516">
    <property type="protein sequence ID" value="AKB78287.1"/>
    <property type="molecule type" value="Genomic_DNA"/>
</dbReference>
<gene>
    <name evidence="1" type="ORF">MSHOH_1804</name>
</gene>
<evidence type="ECO:0000313" key="2">
    <source>
        <dbReference type="Proteomes" id="UP000033101"/>
    </source>
</evidence>
<dbReference type="PANTHER" id="PTHR42754:SF1">
    <property type="entry name" value="LIPOPROTEIN"/>
    <property type="match status" value="1"/>
</dbReference>
<keyword evidence="2" id="KW-1185">Reference proteome</keyword>
<dbReference type="STRING" id="1434110.MSHOH_1804"/>
<organism evidence="1 2">
    <name type="scientific">Methanosarcina horonobensis HB-1 = JCM 15518</name>
    <dbReference type="NCBI Taxonomy" id="1434110"/>
    <lineage>
        <taxon>Archaea</taxon>
        <taxon>Methanobacteriati</taxon>
        <taxon>Methanobacteriota</taxon>
        <taxon>Stenosarchaea group</taxon>
        <taxon>Methanomicrobia</taxon>
        <taxon>Methanosarcinales</taxon>
        <taxon>Methanosarcinaceae</taxon>
        <taxon>Methanosarcina</taxon>
    </lineage>
</organism>
<proteinExistence type="predicted"/>
<dbReference type="PANTHER" id="PTHR42754">
    <property type="entry name" value="ENDOGLUCANASE"/>
    <property type="match status" value="1"/>
</dbReference>
<dbReference type="KEGG" id="mhor:MSHOH_1804"/>